<keyword evidence="3" id="KW-1185">Reference proteome</keyword>
<feature type="compositionally biased region" description="Polar residues" evidence="1">
    <location>
        <begin position="437"/>
        <end position="458"/>
    </location>
</feature>
<proteinExistence type="predicted"/>
<accession>A0A2H3JPD2</accession>
<protein>
    <recommendedName>
        <fullName evidence="4">DUF3835 domain-containing protein</fullName>
    </recommendedName>
</protein>
<feature type="compositionally biased region" description="Basic and acidic residues" evidence="1">
    <location>
        <begin position="261"/>
        <end position="275"/>
    </location>
</feature>
<evidence type="ECO:0008006" key="4">
    <source>
        <dbReference type="Google" id="ProtNLM"/>
    </source>
</evidence>
<organism evidence="2 3">
    <name type="scientific">Wolfiporia cocos (strain MD-104)</name>
    <name type="common">Brown rot fungus</name>
    <dbReference type="NCBI Taxonomy" id="742152"/>
    <lineage>
        <taxon>Eukaryota</taxon>
        <taxon>Fungi</taxon>
        <taxon>Dikarya</taxon>
        <taxon>Basidiomycota</taxon>
        <taxon>Agaricomycotina</taxon>
        <taxon>Agaricomycetes</taxon>
        <taxon>Polyporales</taxon>
        <taxon>Phaeolaceae</taxon>
        <taxon>Wolfiporia</taxon>
    </lineage>
</organism>
<feature type="region of interest" description="Disordered" evidence="1">
    <location>
        <begin position="435"/>
        <end position="485"/>
    </location>
</feature>
<feature type="region of interest" description="Disordered" evidence="1">
    <location>
        <begin position="85"/>
        <end position="112"/>
    </location>
</feature>
<dbReference type="AlphaFoldDB" id="A0A2H3JPD2"/>
<dbReference type="OMA" id="DYAQHQR"/>
<feature type="compositionally biased region" description="Acidic residues" evidence="1">
    <location>
        <begin position="295"/>
        <end position="307"/>
    </location>
</feature>
<feature type="region of interest" description="Disordered" evidence="1">
    <location>
        <begin position="334"/>
        <end position="398"/>
    </location>
</feature>
<feature type="compositionally biased region" description="Low complexity" evidence="1">
    <location>
        <begin position="371"/>
        <end position="390"/>
    </location>
</feature>
<name>A0A2H3JPD2_WOLCO</name>
<feature type="region of interest" description="Disordered" evidence="1">
    <location>
        <begin position="140"/>
        <end position="307"/>
    </location>
</feature>
<dbReference type="EMBL" id="KB467942">
    <property type="protein sequence ID" value="PCH37877.1"/>
    <property type="molecule type" value="Genomic_DNA"/>
</dbReference>
<dbReference type="OrthoDB" id="21413at2759"/>
<gene>
    <name evidence="2" type="ORF">WOLCODRAFT_22915</name>
</gene>
<evidence type="ECO:0000313" key="3">
    <source>
        <dbReference type="Proteomes" id="UP000218811"/>
    </source>
</evidence>
<feature type="compositionally biased region" description="Basic and acidic residues" evidence="1">
    <location>
        <begin position="140"/>
        <end position="160"/>
    </location>
</feature>
<reference evidence="2 3" key="1">
    <citation type="journal article" date="2012" name="Science">
        <title>The Paleozoic origin of enzymatic lignin decomposition reconstructed from 31 fungal genomes.</title>
        <authorList>
            <person name="Floudas D."/>
            <person name="Binder M."/>
            <person name="Riley R."/>
            <person name="Barry K."/>
            <person name="Blanchette R.A."/>
            <person name="Henrissat B."/>
            <person name="Martinez A.T."/>
            <person name="Otillar R."/>
            <person name="Spatafora J.W."/>
            <person name="Yadav J.S."/>
            <person name="Aerts A."/>
            <person name="Benoit I."/>
            <person name="Boyd A."/>
            <person name="Carlson A."/>
            <person name="Copeland A."/>
            <person name="Coutinho P.M."/>
            <person name="de Vries R.P."/>
            <person name="Ferreira P."/>
            <person name="Findley K."/>
            <person name="Foster B."/>
            <person name="Gaskell J."/>
            <person name="Glotzer D."/>
            <person name="Gorecki P."/>
            <person name="Heitman J."/>
            <person name="Hesse C."/>
            <person name="Hori C."/>
            <person name="Igarashi K."/>
            <person name="Jurgens J.A."/>
            <person name="Kallen N."/>
            <person name="Kersten P."/>
            <person name="Kohler A."/>
            <person name="Kuees U."/>
            <person name="Kumar T.K.A."/>
            <person name="Kuo A."/>
            <person name="LaButti K."/>
            <person name="Larrondo L.F."/>
            <person name="Lindquist E."/>
            <person name="Ling A."/>
            <person name="Lombard V."/>
            <person name="Lucas S."/>
            <person name="Lundell T."/>
            <person name="Martin R."/>
            <person name="McLaughlin D.J."/>
            <person name="Morgenstern I."/>
            <person name="Morin E."/>
            <person name="Murat C."/>
            <person name="Nagy L.G."/>
            <person name="Nolan M."/>
            <person name="Ohm R.A."/>
            <person name="Patyshakuliyeva A."/>
            <person name="Rokas A."/>
            <person name="Ruiz-Duenas F.J."/>
            <person name="Sabat G."/>
            <person name="Salamov A."/>
            <person name="Samejima M."/>
            <person name="Schmutz J."/>
            <person name="Slot J.C."/>
            <person name="St John F."/>
            <person name="Stenlid J."/>
            <person name="Sun H."/>
            <person name="Sun S."/>
            <person name="Syed K."/>
            <person name="Tsang A."/>
            <person name="Wiebenga A."/>
            <person name="Young D."/>
            <person name="Pisabarro A."/>
            <person name="Eastwood D.C."/>
            <person name="Martin F."/>
            <person name="Cullen D."/>
            <person name="Grigoriev I.V."/>
            <person name="Hibbett D.S."/>
        </authorList>
    </citation>
    <scope>NUCLEOTIDE SEQUENCE [LARGE SCALE GENOMIC DNA]</scope>
    <source>
        <strain evidence="2 3">MD-104</strain>
    </source>
</reference>
<evidence type="ECO:0000256" key="1">
    <source>
        <dbReference type="SAM" id="MobiDB-lite"/>
    </source>
</evidence>
<dbReference type="STRING" id="742152.A0A2H3JPD2"/>
<dbReference type="Proteomes" id="UP000218811">
    <property type="component" value="Unassembled WGS sequence"/>
</dbReference>
<feature type="compositionally biased region" description="Low complexity" evidence="1">
    <location>
        <begin position="460"/>
        <end position="476"/>
    </location>
</feature>
<feature type="compositionally biased region" description="Basic and acidic residues" evidence="1">
    <location>
        <begin position="337"/>
        <end position="346"/>
    </location>
</feature>
<evidence type="ECO:0000313" key="2">
    <source>
        <dbReference type="EMBL" id="PCH37877.1"/>
    </source>
</evidence>
<feature type="compositionally biased region" description="Basic and acidic residues" evidence="1">
    <location>
        <begin position="86"/>
        <end position="112"/>
    </location>
</feature>
<sequence length="485" mass="53409">MFANLWKYPVLLIRATCVAKLLNEEGLPIIDIVEPVTDEKTSSQPANVFDDPDLLPLWALSPAEKARRRAERERILDLLEAQESLEQEREEAAERERTRADLEKRKEAAKDELESLRKAKELQKKMGKALLRNVIEAKEREDQENARREEQENAEREERRKLKPKKSVTFAEPPSDDEKPKSKQEGGSGDVSLARLQLRGKNTLLTQAQIDKQPMKMHVVERNPGGLRSPPPPPSGQLEDHDSDDESDPGSPVPADSDEGDIIHSDHSDDDHLDQIRPPPSSESEDGGDERMSDDGEPVEWREDDFDFAQHQREIALAYYEKRATIGAEVASAMRAHSHEGEHEWDQPEVPLEATLASGPPKPSISRFKSESASSGMSSSTLASHSLGPSVLPASQSSTLKSAIRMGKLQNGQLFGDESDDDVEEEARKIVELLSQGEVTNIGPQPISISSPRSTVPQGNAPVAANSSSVPSPAAAQTVQRSPAA</sequence>